<dbReference type="InterPro" id="IPR029063">
    <property type="entry name" value="SAM-dependent_MTases_sf"/>
</dbReference>
<dbReference type="EMBL" id="CP065728">
    <property type="protein sequence ID" value="QPT45138.1"/>
    <property type="molecule type" value="Genomic_DNA"/>
</dbReference>
<keyword evidence="1 6" id="KW-0489">Methyltransferase</keyword>
<dbReference type="PROSITE" id="PS00094">
    <property type="entry name" value="C5_MTASE_1"/>
    <property type="match status" value="1"/>
</dbReference>
<dbReference type="Pfam" id="PF09561">
    <property type="entry name" value="RE_HpaII"/>
    <property type="match status" value="1"/>
</dbReference>
<dbReference type="GO" id="GO:0004519">
    <property type="term" value="F:endonuclease activity"/>
    <property type="evidence" value="ECO:0007669"/>
    <property type="project" value="UniProtKB-KW"/>
</dbReference>
<evidence type="ECO:0000313" key="9">
    <source>
        <dbReference type="EMBL" id="QPT45138.1"/>
    </source>
</evidence>
<keyword evidence="9" id="KW-0378">Hydrolase</keyword>
<dbReference type="Gene3D" id="3.40.50.150">
    <property type="entry name" value="Vaccinia Virus protein VP39"/>
    <property type="match status" value="1"/>
</dbReference>
<evidence type="ECO:0000256" key="2">
    <source>
        <dbReference type="ARBA" id="ARBA00022679"/>
    </source>
</evidence>
<dbReference type="CDD" id="cd00315">
    <property type="entry name" value="Cyt_C5_DNA_methylase"/>
    <property type="match status" value="1"/>
</dbReference>
<dbReference type="PROSITE" id="PS00095">
    <property type="entry name" value="C5_MTASE_2"/>
    <property type="match status" value="1"/>
</dbReference>
<dbReference type="InterPro" id="IPR019062">
    <property type="entry name" value="Restrct_endonuc_II_HpaII"/>
</dbReference>
<dbReference type="PANTHER" id="PTHR46098:SF1">
    <property type="entry name" value="TRNA (CYTOSINE(38)-C(5))-METHYLTRANSFERASE"/>
    <property type="match status" value="1"/>
</dbReference>
<keyword evidence="9" id="KW-0540">Nuclease</keyword>
<evidence type="ECO:0000256" key="5">
    <source>
        <dbReference type="ARBA" id="ARBA00047422"/>
    </source>
</evidence>
<evidence type="ECO:0000256" key="1">
    <source>
        <dbReference type="ARBA" id="ARBA00022603"/>
    </source>
</evidence>
<gene>
    <name evidence="9" type="ORF">I6G26_03790</name>
</gene>
<name>A0A7T3C2Q0_MORNO</name>
<keyword evidence="3 6" id="KW-0949">S-adenosyl-L-methionine</keyword>
<proteinExistence type="inferred from homology"/>
<dbReference type="EC" id="2.1.1.37" evidence="8"/>
<evidence type="ECO:0000256" key="6">
    <source>
        <dbReference type="PROSITE-ProRule" id="PRU01016"/>
    </source>
</evidence>
<dbReference type="InterPro" id="IPR018117">
    <property type="entry name" value="C5_DNA_meth_AS"/>
</dbReference>
<dbReference type="PROSITE" id="PS51679">
    <property type="entry name" value="SAM_MT_C5"/>
    <property type="match status" value="1"/>
</dbReference>
<dbReference type="Gene3D" id="3.90.120.10">
    <property type="entry name" value="DNA Methylase, subunit A, domain 2"/>
    <property type="match status" value="1"/>
</dbReference>
<keyword evidence="10" id="KW-1185">Reference proteome</keyword>
<comment type="catalytic activity">
    <reaction evidence="5 8">
        <text>a 2'-deoxycytidine in DNA + S-adenosyl-L-methionine = a 5-methyl-2'-deoxycytidine in DNA + S-adenosyl-L-homocysteine + H(+)</text>
        <dbReference type="Rhea" id="RHEA:13681"/>
        <dbReference type="Rhea" id="RHEA-COMP:11369"/>
        <dbReference type="Rhea" id="RHEA-COMP:11370"/>
        <dbReference type="ChEBI" id="CHEBI:15378"/>
        <dbReference type="ChEBI" id="CHEBI:57856"/>
        <dbReference type="ChEBI" id="CHEBI:59789"/>
        <dbReference type="ChEBI" id="CHEBI:85452"/>
        <dbReference type="ChEBI" id="CHEBI:85454"/>
        <dbReference type="EC" id="2.1.1.37"/>
    </reaction>
</comment>
<sequence length="659" mass="75922">MWDNCVKNWSKMGCFWNNMKDLQFIDLFAGIGGFHLALNSFGARCVFASEKDAHARKTYSHNFDTQYFEFNDDIRKISPDQIPRHDILCAGFPCQPFSQAGLKKGFDDGEDSERGNLFYCILDIIEAKRPKAFILENVRHLIAHDNGKTFAVIENLLKNAGYTVYHQVLKASDYNIPQHRPRVFIVGFRNADKLPPFQFPPKIPLTYTMSDIWQGHCEKKIGFTLRVGGKGSNINDRRNWEFYRVDGEVKRISIDEGKKMMAFPENYHFPVSKTQAMKQLGNSVCVEVVRQVAKTVIDYLNNHQDFFNESSEIVVKRNKGELSEIYALCKVIFEQDIHYGDLNAKLTDDYIRVLKIHTKHSHIDLKKSHMIIYGKNGMQHAYMLSDFITQNELNHILGEIKNGKSTFSIKTLNDKVALLGLQKTKGTSLQKGDIVLSFDEKGQIFSQQNTSIKSFLGHSPTLVNASQATNFIYKIQNIKADDMTKINAVDTRAKIKDRLQKITDLGGVLIFERCENPVYESTLRKVDSRMPEILADALLAFFKKQINHHLISYPNEKIVDLEEKEQIHCRLKDFVKASILGIFPTYEWNGHLTANAILLINETGELVFYHTNKDAVLKDFFYKNTIFDTPSSSRHRFGLVYQENNQFYFKLNLQLRLKK</sequence>
<dbReference type="SUPFAM" id="SSF53335">
    <property type="entry name" value="S-adenosyl-L-methionine-dependent methyltransferases"/>
    <property type="match status" value="1"/>
</dbReference>
<dbReference type="Pfam" id="PF00145">
    <property type="entry name" value="DNA_methylase"/>
    <property type="match status" value="2"/>
</dbReference>
<reference evidence="9 10" key="1">
    <citation type="submission" date="2020-12" db="EMBL/GenBank/DDBJ databases">
        <title>FDA dAtabase for Regulatory Grade micrObial Sequences (FDA-ARGOS): Supporting development and validation of Infectious Disease Dx tests.</title>
        <authorList>
            <person name="Sproer C."/>
            <person name="Gronow S."/>
            <person name="Severitt S."/>
            <person name="Schroder I."/>
            <person name="Tallon L."/>
            <person name="Sadzewicz L."/>
            <person name="Zhao X."/>
            <person name="Boylan J."/>
            <person name="Ott S."/>
            <person name="Bowen H."/>
            <person name="Vavikolanu K."/>
            <person name="Mehta A."/>
            <person name="Aluvathingal J."/>
            <person name="Nadendla S."/>
            <person name="Lowell S."/>
            <person name="Myers T."/>
            <person name="Yan Y."/>
            <person name="Sichtig H."/>
        </authorList>
    </citation>
    <scope>NUCLEOTIDE SEQUENCE [LARGE SCALE GENOMIC DNA]</scope>
    <source>
        <strain evidence="9 10">FDAARGOS_869</strain>
    </source>
</reference>
<evidence type="ECO:0000256" key="7">
    <source>
        <dbReference type="RuleBase" id="RU000416"/>
    </source>
</evidence>
<evidence type="ECO:0000256" key="8">
    <source>
        <dbReference type="RuleBase" id="RU000417"/>
    </source>
</evidence>
<organism evidence="9 10">
    <name type="scientific">Moraxella nonliquefaciens</name>
    <dbReference type="NCBI Taxonomy" id="478"/>
    <lineage>
        <taxon>Bacteria</taxon>
        <taxon>Pseudomonadati</taxon>
        <taxon>Pseudomonadota</taxon>
        <taxon>Gammaproteobacteria</taxon>
        <taxon>Moraxellales</taxon>
        <taxon>Moraxellaceae</taxon>
        <taxon>Moraxella</taxon>
    </lineage>
</organism>
<dbReference type="Proteomes" id="UP000594834">
    <property type="component" value="Chromosome"/>
</dbReference>
<keyword evidence="9" id="KW-0255">Endonuclease</keyword>
<comment type="similarity">
    <text evidence="6 7">Belongs to the class I-like SAM-binding methyltransferase superfamily. C5-methyltransferase family.</text>
</comment>
<keyword evidence="4" id="KW-0680">Restriction system</keyword>
<dbReference type="PANTHER" id="PTHR46098">
    <property type="entry name" value="TRNA (CYTOSINE(38)-C(5))-METHYLTRANSFERASE"/>
    <property type="match status" value="1"/>
</dbReference>
<dbReference type="InterPro" id="IPR001525">
    <property type="entry name" value="C5_MeTfrase"/>
</dbReference>
<dbReference type="InterPro" id="IPR050750">
    <property type="entry name" value="C5-MTase"/>
</dbReference>
<feature type="active site" evidence="6">
    <location>
        <position position="94"/>
    </location>
</feature>
<protein>
    <recommendedName>
        <fullName evidence="8">Cytosine-specific methyltransferase</fullName>
        <ecNumber evidence="8">2.1.1.37</ecNumber>
    </recommendedName>
</protein>
<evidence type="ECO:0000256" key="3">
    <source>
        <dbReference type="ARBA" id="ARBA00022691"/>
    </source>
</evidence>
<dbReference type="PRINTS" id="PR00105">
    <property type="entry name" value="C5METTRFRASE"/>
</dbReference>
<dbReference type="InterPro" id="IPR031303">
    <property type="entry name" value="C5_meth_CS"/>
</dbReference>
<dbReference type="NCBIfam" id="TIGR00675">
    <property type="entry name" value="dcm"/>
    <property type="match status" value="1"/>
</dbReference>
<evidence type="ECO:0000256" key="4">
    <source>
        <dbReference type="ARBA" id="ARBA00022747"/>
    </source>
</evidence>
<evidence type="ECO:0000313" key="10">
    <source>
        <dbReference type="Proteomes" id="UP000594834"/>
    </source>
</evidence>
<accession>A0A7T3C2Q0</accession>
<keyword evidence="2 6" id="KW-0808">Transferase</keyword>